<evidence type="ECO:0000313" key="4">
    <source>
        <dbReference type="EMBL" id="MEV0974183.1"/>
    </source>
</evidence>
<dbReference type="InterPro" id="IPR023343">
    <property type="entry name" value="Penicillin_amidase_dom1"/>
</dbReference>
<dbReference type="GO" id="GO:0016787">
    <property type="term" value="F:hydrolase activity"/>
    <property type="evidence" value="ECO:0007669"/>
    <property type="project" value="UniProtKB-KW"/>
</dbReference>
<dbReference type="InterPro" id="IPR043147">
    <property type="entry name" value="Penicillin_amidase_A-knob"/>
</dbReference>
<dbReference type="InterPro" id="IPR043146">
    <property type="entry name" value="Penicillin_amidase_N_B-knob"/>
</dbReference>
<comment type="similarity">
    <text evidence="1">Belongs to the peptidase S45 family.</text>
</comment>
<evidence type="ECO:0000313" key="5">
    <source>
        <dbReference type="Proteomes" id="UP001551675"/>
    </source>
</evidence>
<comment type="caution">
    <text evidence="4">The sequence shown here is derived from an EMBL/GenBank/DDBJ whole genome shotgun (WGS) entry which is preliminary data.</text>
</comment>
<dbReference type="PANTHER" id="PTHR34218:SF4">
    <property type="entry name" value="ACYL-HOMOSERINE LACTONE ACYLASE QUIP"/>
    <property type="match status" value="1"/>
</dbReference>
<evidence type="ECO:0000256" key="2">
    <source>
        <dbReference type="ARBA" id="ARBA00022801"/>
    </source>
</evidence>
<keyword evidence="5" id="KW-1185">Reference proteome</keyword>
<accession>A0ABV3GRC9</accession>
<dbReference type="Proteomes" id="UP001551675">
    <property type="component" value="Unassembled WGS sequence"/>
</dbReference>
<protein>
    <submittedName>
        <fullName evidence="4">Penicillin acylase family protein</fullName>
        <ecNumber evidence="4">3.5.1.-</ecNumber>
    </submittedName>
</protein>
<proteinExistence type="inferred from homology"/>
<dbReference type="Gene3D" id="2.30.120.10">
    <property type="match status" value="1"/>
</dbReference>
<keyword evidence="3" id="KW-0865">Zymogen</keyword>
<dbReference type="Pfam" id="PF01804">
    <property type="entry name" value="Penicil_amidase"/>
    <property type="match status" value="1"/>
</dbReference>
<evidence type="ECO:0000256" key="1">
    <source>
        <dbReference type="ARBA" id="ARBA00006586"/>
    </source>
</evidence>
<keyword evidence="2 4" id="KW-0378">Hydrolase</keyword>
<dbReference type="EC" id="3.5.1.-" evidence="4"/>
<sequence>MVRLAPYARFSWPIRWLFRFLTVLLVLALILAGVVTWAVRRSFPQVHGEIKLPGLSANVSVLRDQYGVPQIYADTPADLFKAQGYVHAQDRFWEMDFRRKTTAGRLSELFGSSTLDIDKVVRTLGWRRTAEKEFGLLDPEARKALEDYASGVNAWLDQHQGFAARSLEYGVLALTNGSYEPEPWTPADSLSWLKALAWDLRSNMSAEIERAIDASVLPLDRVKELFPGYPFDRHQPIVTRGSVRDGEFRTEEGAGTTADSAAGTAVGTSAVPAAVSAGSPAVASAAVVASVAERAGRPATESAAQPIVESRTRPPGELRTGRAIELTAATAGKTGKTGKTGGTSAAVSDAARTYDSSARSGGAPGDTRVDAPAAEALARVAKVLDTVPTLLGTAGGDQAGIGSNSWVVSGKHTESGKPLLANDPHLGPRMPSIWYQAGLHCRSRGPACPYDVSGYTFSGVPGVVIGHNHKIAWGFTNLGPDVTDLYVERVQNDTYEVKGSWVPLQTRVEQIKVAGGKTVELPVRSTAHGPIISEVLGDAGEALPGAAAKLGKIDKGMAVALRWTALDPGRTGDAIFLMNRAENWEQFREAASKFEAPAQNLIYADLEGNIGYQAPGKIPIRSDGDGQWPAAGWSGEQEWTGYIPFEQLPHVYNPPEGFIVTANNAAVRPDYGPLLTSDWSYGYRSQRIVDRITQAIDAGKITVDTMRDIQMDSRNGLAEALVPHLLRVGGGDTAMLKGWDFAQTRDSSEAAYFNAVWRHLLKRTFDDDIPESGRPGGGDRWFEVVRTLLGDPDSPWWDDVRTEDTTENRDDILAAAIKDAGADLREKLGDTPEDWRWGDLHTLELTNETFGTSGIAPIEWLFNRGPLHLGGSKDAVDATGWDSDKGYEVDWVPSMRMVIDLADFDRSRWVNLTGASGHAFHANYNDQSELWADGGTTAWPFSEQGVRREAVDTLTLTP</sequence>
<evidence type="ECO:0000256" key="3">
    <source>
        <dbReference type="ARBA" id="ARBA00023145"/>
    </source>
</evidence>
<dbReference type="PIRSF" id="PIRSF001227">
    <property type="entry name" value="Pen_acylase"/>
    <property type="match status" value="1"/>
</dbReference>
<dbReference type="Gene3D" id="1.10.439.10">
    <property type="entry name" value="Penicillin Amidohydrolase, domain 1"/>
    <property type="match status" value="1"/>
</dbReference>
<organism evidence="4 5">
    <name type="scientific">Microtetraspora glauca</name>
    <dbReference type="NCBI Taxonomy" id="1996"/>
    <lineage>
        <taxon>Bacteria</taxon>
        <taxon>Bacillati</taxon>
        <taxon>Actinomycetota</taxon>
        <taxon>Actinomycetes</taxon>
        <taxon>Streptosporangiales</taxon>
        <taxon>Streptosporangiaceae</taxon>
        <taxon>Microtetraspora</taxon>
    </lineage>
</organism>
<gene>
    <name evidence="4" type="ORF">AB0I59_36785</name>
</gene>
<name>A0ABV3GRC9_MICGL</name>
<dbReference type="Gene3D" id="1.10.1400.10">
    <property type="match status" value="1"/>
</dbReference>
<dbReference type="PANTHER" id="PTHR34218">
    <property type="entry name" value="PEPTIDASE S45 PENICILLIN AMIDASE"/>
    <property type="match status" value="1"/>
</dbReference>
<dbReference type="EMBL" id="JBFALK010000027">
    <property type="protein sequence ID" value="MEV0974183.1"/>
    <property type="molecule type" value="Genomic_DNA"/>
</dbReference>
<dbReference type="SUPFAM" id="SSF56235">
    <property type="entry name" value="N-terminal nucleophile aminohydrolases (Ntn hydrolases)"/>
    <property type="match status" value="1"/>
</dbReference>
<dbReference type="Gene3D" id="3.60.20.10">
    <property type="entry name" value="Glutamine Phosphoribosylpyrophosphate, subunit 1, domain 1"/>
    <property type="match status" value="1"/>
</dbReference>
<dbReference type="InterPro" id="IPR002692">
    <property type="entry name" value="S45"/>
</dbReference>
<dbReference type="CDD" id="cd03747">
    <property type="entry name" value="Ntn_PGA_like"/>
    <property type="match status" value="1"/>
</dbReference>
<dbReference type="InterPro" id="IPR014395">
    <property type="entry name" value="Pen/GL7ACA/AHL_acylase"/>
</dbReference>
<dbReference type="InterPro" id="IPR029055">
    <property type="entry name" value="Ntn_hydrolases_N"/>
</dbReference>
<reference evidence="4 5" key="1">
    <citation type="submission" date="2024-06" db="EMBL/GenBank/DDBJ databases">
        <title>The Natural Products Discovery Center: Release of the First 8490 Sequenced Strains for Exploring Actinobacteria Biosynthetic Diversity.</title>
        <authorList>
            <person name="Kalkreuter E."/>
            <person name="Kautsar S.A."/>
            <person name="Yang D."/>
            <person name="Bader C.D."/>
            <person name="Teijaro C.N."/>
            <person name="Fluegel L."/>
            <person name="Davis C.M."/>
            <person name="Simpson J.R."/>
            <person name="Lauterbach L."/>
            <person name="Steele A.D."/>
            <person name="Gui C."/>
            <person name="Meng S."/>
            <person name="Li G."/>
            <person name="Viehrig K."/>
            <person name="Ye F."/>
            <person name="Su P."/>
            <person name="Kiefer A.F."/>
            <person name="Nichols A."/>
            <person name="Cepeda A.J."/>
            <person name="Yan W."/>
            <person name="Fan B."/>
            <person name="Jiang Y."/>
            <person name="Adhikari A."/>
            <person name="Zheng C.-J."/>
            <person name="Schuster L."/>
            <person name="Cowan T.M."/>
            <person name="Smanski M.J."/>
            <person name="Chevrette M.G."/>
            <person name="De Carvalho L.P.S."/>
            <person name="Shen B."/>
        </authorList>
    </citation>
    <scope>NUCLEOTIDE SEQUENCE [LARGE SCALE GENOMIC DNA]</scope>
    <source>
        <strain evidence="4 5">NPDC050100</strain>
    </source>
</reference>